<name>A0A1R3L7B1_ASPOF</name>
<gene>
    <name evidence="2" type="ORF">A4U43_UnF2430</name>
</gene>
<evidence type="ECO:0000313" key="3">
    <source>
        <dbReference type="Proteomes" id="UP000243459"/>
    </source>
</evidence>
<feature type="region of interest" description="Disordered" evidence="1">
    <location>
        <begin position="1"/>
        <end position="108"/>
    </location>
</feature>
<dbReference type="AlphaFoldDB" id="A0A1R3L7B1"/>
<accession>A0A1R3L7B1</accession>
<dbReference type="PANTHER" id="PTHR36024">
    <property type="entry name" value="ANKYRIN REPEAT PROTEIN SKIP35"/>
    <property type="match status" value="1"/>
</dbReference>
<protein>
    <submittedName>
        <fullName evidence="2">Uncharacterized protein</fullName>
    </submittedName>
</protein>
<evidence type="ECO:0000256" key="1">
    <source>
        <dbReference type="SAM" id="MobiDB-lite"/>
    </source>
</evidence>
<proteinExistence type="predicted"/>
<keyword evidence="3" id="KW-1185">Reference proteome</keyword>
<sequence>MEGKVEAVVVDEKESMHLMKEGNLENPHSDEMEIDDNGISENTNETIESMAPEKGEGSNVVFSRESPLLTKEPQVPKCHKGKKPRSRASDSTEEECETRRKVKDKSKQEMRLTRQERIELGQLFQEAVSSHDWEHAEGLIMLADMQTLNDGLCIALDSIWFLSNRQEVNGITCLIRKIVSYGAHDFTRAVLRTSFLASCVSACRSKTMSLEDTVNFMAQR</sequence>
<dbReference type="Proteomes" id="UP000243459">
    <property type="component" value="Unassembled WGS sequence"/>
</dbReference>
<feature type="compositionally biased region" description="Basic and acidic residues" evidence="1">
    <location>
        <begin position="1"/>
        <end position="31"/>
    </location>
</feature>
<dbReference type="EMBL" id="KV863416">
    <property type="protein sequence ID" value="ONK55494.1"/>
    <property type="molecule type" value="Genomic_DNA"/>
</dbReference>
<organism evidence="2 3">
    <name type="scientific">Asparagus officinalis</name>
    <name type="common">Garden asparagus</name>
    <dbReference type="NCBI Taxonomy" id="4686"/>
    <lineage>
        <taxon>Eukaryota</taxon>
        <taxon>Viridiplantae</taxon>
        <taxon>Streptophyta</taxon>
        <taxon>Embryophyta</taxon>
        <taxon>Tracheophyta</taxon>
        <taxon>Spermatophyta</taxon>
        <taxon>Magnoliopsida</taxon>
        <taxon>Liliopsida</taxon>
        <taxon>Asparagales</taxon>
        <taxon>Asparagaceae</taxon>
        <taxon>Asparagoideae</taxon>
        <taxon>Asparagus</taxon>
    </lineage>
</organism>
<feature type="compositionally biased region" description="Basic residues" evidence="1">
    <location>
        <begin position="77"/>
        <end position="86"/>
    </location>
</feature>
<reference evidence="3" key="1">
    <citation type="journal article" date="2017" name="Nat. Commun.">
        <title>The asparagus genome sheds light on the origin and evolution of a young Y chromosome.</title>
        <authorList>
            <person name="Harkess A."/>
            <person name="Zhou J."/>
            <person name="Xu C."/>
            <person name="Bowers J.E."/>
            <person name="Van der Hulst R."/>
            <person name="Ayyampalayam S."/>
            <person name="Mercati F."/>
            <person name="Riccardi P."/>
            <person name="McKain M.R."/>
            <person name="Kakrana A."/>
            <person name="Tang H."/>
            <person name="Ray J."/>
            <person name="Groenendijk J."/>
            <person name="Arikit S."/>
            <person name="Mathioni S.M."/>
            <person name="Nakano M."/>
            <person name="Shan H."/>
            <person name="Telgmann-Rauber A."/>
            <person name="Kanno A."/>
            <person name="Yue Z."/>
            <person name="Chen H."/>
            <person name="Li W."/>
            <person name="Chen Y."/>
            <person name="Xu X."/>
            <person name="Zhang Y."/>
            <person name="Luo S."/>
            <person name="Chen H."/>
            <person name="Gao J."/>
            <person name="Mao Z."/>
            <person name="Pires J.C."/>
            <person name="Luo M."/>
            <person name="Kudrna D."/>
            <person name="Wing R.A."/>
            <person name="Meyers B.C."/>
            <person name="Yi K."/>
            <person name="Kong H."/>
            <person name="Lavrijsen P."/>
            <person name="Sunseri F."/>
            <person name="Falavigna A."/>
            <person name="Ye Y."/>
            <person name="Leebens-Mack J.H."/>
            <person name="Chen G."/>
        </authorList>
    </citation>
    <scope>NUCLEOTIDE SEQUENCE [LARGE SCALE GENOMIC DNA]</scope>
    <source>
        <strain evidence="3">cv. DH0086</strain>
    </source>
</reference>
<evidence type="ECO:0000313" key="2">
    <source>
        <dbReference type="EMBL" id="ONK55494.1"/>
    </source>
</evidence>
<dbReference type="InterPro" id="IPR044956">
    <property type="entry name" value="SKIP35"/>
</dbReference>
<dbReference type="PANTHER" id="PTHR36024:SF1">
    <property type="entry name" value="OS11G0246900 PROTEIN"/>
    <property type="match status" value="1"/>
</dbReference>
<dbReference type="Gramene" id="ONK55494">
    <property type="protein sequence ID" value="ONK55494"/>
    <property type="gene ID" value="A4U43_UnF2430"/>
</dbReference>